<feature type="transmembrane region" description="Helical" evidence="7">
    <location>
        <begin position="284"/>
        <end position="305"/>
    </location>
</feature>
<feature type="transmembrane region" description="Helical" evidence="7">
    <location>
        <begin position="424"/>
        <end position="444"/>
    </location>
</feature>
<feature type="domain" description="Major facilitator superfamily (MFS) profile" evidence="8">
    <location>
        <begin position="1"/>
        <end position="448"/>
    </location>
</feature>
<dbReference type="SUPFAM" id="SSF103473">
    <property type="entry name" value="MFS general substrate transporter"/>
    <property type="match status" value="2"/>
</dbReference>
<accession>A0A841BFK8</accession>
<feature type="transmembrane region" description="Helical" evidence="7">
    <location>
        <begin position="312"/>
        <end position="334"/>
    </location>
</feature>
<dbReference type="CDD" id="cd17321">
    <property type="entry name" value="MFS_MMR_MDR_like"/>
    <property type="match status" value="1"/>
</dbReference>
<feature type="transmembrane region" description="Helical" evidence="7">
    <location>
        <begin position="91"/>
        <end position="110"/>
    </location>
</feature>
<dbReference type="GO" id="GO:0022857">
    <property type="term" value="F:transmembrane transporter activity"/>
    <property type="evidence" value="ECO:0007669"/>
    <property type="project" value="InterPro"/>
</dbReference>
<keyword evidence="5 7" id="KW-1133">Transmembrane helix</keyword>
<feature type="transmembrane region" description="Helical" evidence="7">
    <location>
        <begin position="210"/>
        <end position="232"/>
    </location>
</feature>
<dbReference type="GO" id="GO:0005886">
    <property type="term" value="C:plasma membrane"/>
    <property type="evidence" value="ECO:0007669"/>
    <property type="project" value="UniProtKB-SubCell"/>
</dbReference>
<dbReference type="PANTHER" id="PTHR42718">
    <property type="entry name" value="MAJOR FACILITATOR SUPERFAMILY MULTIDRUG TRANSPORTER MFSC"/>
    <property type="match status" value="1"/>
</dbReference>
<feature type="transmembrane region" description="Helical" evidence="7">
    <location>
        <begin position="32"/>
        <end position="49"/>
    </location>
</feature>
<comment type="subcellular location">
    <subcellularLocation>
        <location evidence="1">Cell membrane</location>
        <topology evidence="1">Multi-pass membrane protein</topology>
    </subcellularLocation>
</comment>
<evidence type="ECO:0000259" key="8">
    <source>
        <dbReference type="PROSITE" id="PS50850"/>
    </source>
</evidence>
<evidence type="ECO:0000313" key="10">
    <source>
        <dbReference type="Proteomes" id="UP000580861"/>
    </source>
</evidence>
<evidence type="ECO:0000313" key="9">
    <source>
        <dbReference type="EMBL" id="MBB5857503.1"/>
    </source>
</evidence>
<dbReference type="AlphaFoldDB" id="A0A841BFK8"/>
<evidence type="ECO:0000256" key="5">
    <source>
        <dbReference type="ARBA" id="ARBA00022989"/>
    </source>
</evidence>
<dbReference type="PROSITE" id="PS50850">
    <property type="entry name" value="MFS"/>
    <property type="match status" value="1"/>
</dbReference>
<reference evidence="9 10" key="1">
    <citation type="submission" date="2020-08" db="EMBL/GenBank/DDBJ databases">
        <title>Sequencing the genomes of 1000 actinobacteria strains.</title>
        <authorList>
            <person name="Klenk H.-P."/>
        </authorList>
    </citation>
    <scope>NUCLEOTIDE SEQUENCE [LARGE SCALE GENOMIC DNA]</scope>
    <source>
        <strain evidence="9 10">DSM 45272</strain>
    </source>
</reference>
<comment type="caution">
    <text evidence="9">The sequence shown here is derived from an EMBL/GenBank/DDBJ whole genome shotgun (WGS) entry which is preliminary data.</text>
</comment>
<keyword evidence="10" id="KW-1185">Reference proteome</keyword>
<evidence type="ECO:0000256" key="1">
    <source>
        <dbReference type="ARBA" id="ARBA00004651"/>
    </source>
</evidence>
<keyword evidence="3" id="KW-1003">Cell membrane</keyword>
<dbReference type="InterPro" id="IPR020846">
    <property type="entry name" value="MFS_dom"/>
</dbReference>
<feature type="transmembrane region" description="Helical" evidence="7">
    <location>
        <begin position="122"/>
        <end position="143"/>
    </location>
</feature>
<evidence type="ECO:0000256" key="7">
    <source>
        <dbReference type="SAM" id="Phobius"/>
    </source>
</evidence>
<feature type="transmembrane region" description="Helical" evidence="7">
    <location>
        <begin position="346"/>
        <end position="369"/>
    </location>
</feature>
<feature type="transmembrane region" description="Helical" evidence="7">
    <location>
        <begin position="390"/>
        <end position="412"/>
    </location>
</feature>
<feature type="transmembrane region" description="Helical" evidence="7">
    <location>
        <begin position="61"/>
        <end position="79"/>
    </location>
</feature>
<keyword evidence="4 7" id="KW-0812">Transmembrane</keyword>
<sequence>MAAQFLLVLDSSVVNVALPSIQRDLAFSPETLSWVVNGYSLTFGGLLLLGGRLADRRGRKLVFGAGVVLFGVASLAGGLAPTSEWLVAARAAQGVGGALVSPAALSLLTTTFAPGPDRNRALGIWGAAVGAAGAVGVLLGGVLTAGLGWRWVLLINVPVCVVLLVLARRVVPSSRPGAGDSDFDVPGAVSVTAGLGLLVLGLVGVPQHGWGSPVVLAELAGAVVLLAAFVVIEARARSPLFPLAVFRRPAVRGANIVCLFCFMALLGMFYFLSLYLQESLGFDALLAGLSYLPLALSILVAANLAGRAVSRFGVPTTLCASLVVFSAGLFWFSFLPVTGGTFAGAVLGPSILAGFGFGGAVVSITVAAVDDAGPDEVGLLSGLINTTQQVGVTLGLGILASVAAASTAASTAGQPIAVVEGYRTAYLVASGFVLAGALATPLVFRGAEKTIRSRT</sequence>
<dbReference type="Proteomes" id="UP000580861">
    <property type="component" value="Unassembled WGS sequence"/>
</dbReference>
<name>A0A841BFK8_9PSEU</name>
<dbReference type="InterPro" id="IPR036259">
    <property type="entry name" value="MFS_trans_sf"/>
</dbReference>
<evidence type="ECO:0000256" key="6">
    <source>
        <dbReference type="ARBA" id="ARBA00023136"/>
    </source>
</evidence>
<dbReference type="RefSeq" id="WP_184903682.1">
    <property type="nucleotide sequence ID" value="NZ_JACHMX010000001.1"/>
</dbReference>
<dbReference type="NCBIfam" id="TIGR00711">
    <property type="entry name" value="efflux_EmrB"/>
    <property type="match status" value="1"/>
</dbReference>
<dbReference type="InterPro" id="IPR011701">
    <property type="entry name" value="MFS"/>
</dbReference>
<evidence type="ECO:0000256" key="2">
    <source>
        <dbReference type="ARBA" id="ARBA00022448"/>
    </source>
</evidence>
<feature type="transmembrane region" description="Helical" evidence="7">
    <location>
        <begin position="149"/>
        <end position="171"/>
    </location>
</feature>
<feature type="transmembrane region" description="Helical" evidence="7">
    <location>
        <begin position="253"/>
        <end position="272"/>
    </location>
</feature>
<proteinExistence type="predicted"/>
<feature type="transmembrane region" description="Helical" evidence="7">
    <location>
        <begin position="183"/>
        <end position="204"/>
    </location>
</feature>
<dbReference type="Gene3D" id="1.20.1720.10">
    <property type="entry name" value="Multidrug resistance protein D"/>
    <property type="match status" value="1"/>
</dbReference>
<evidence type="ECO:0000256" key="4">
    <source>
        <dbReference type="ARBA" id="ARBA00022692"/>
    </source>
</evidence>
<protein>
    <submittedName>
        <fullName evidence="9">EmrB/QacA subfamily drug resistance transporter</fullName>
    </submittedName>
</protein>
<keyword evidence="2" id="KW-0813">Transport</keyword>
<gene>
    <name evidence="9" type="ORF">HDA45_007590</name>
</gene>
<evidence type="ECO:0000256" key="3">
    <source>
        <dbReference type="ARBA" id="ARBA00022475"/>
    </source>
</evidence>
<dbReference type="PANTHER" id="PTHR42718:SF46">
    <property type="entry name" value="BLR6921 PROTEIN"/>
    <property type="match status" value="1"/>
</dbReference>
<dbReference type="Pfam" id="PF07690">
    <property type="entry name" value="MFS_1"/>
    <property type="match status" value="1"/>
</dbReference>
<dbReference type="EMBL" id="JACHMX010000001">
    <property type="protein sequence ID" value="MBB5857503.1"/>
    <property type="molecule type" value="Genomic_DNA"/>
</dbReference>
<organism evidence="9 10">
    <name type="scientific">Amycolatopsis umgeniensis</name>
    <dbReference type="NCBI Taxonomy" id="336628"/>
    <lineage>
        <taxon>Bacteria</taxon>
        <taxon>Bacillati</taxon>
        <taxon>Actinomycetota</taxon>
        <taxon>Actinomycetes</taxon>
        <taxon>Pseudonocardiales</taxon>
        <taxon>Pseudonocardiaceae</taxon>
        <taxon>Amycolatopsis</taxon>
    </lineage>
</organism>
<keyword evidence="6 7" id="KW-0472">Membrane</keyword>
<dbReference type="Gene3D" id="1.20.1250.20">
    <property type="entry name" value="MFS general substrate transporter like domains"/>
    <property type="match status" value="1"/>
</dbReference>
<dbReference type="InterPro" id="IPR004638">
    <property type="entry name" value="EmrB-like"/>
</dbReference>